<dbReference type="PANTHER" id="PTHR42893">
    <property type="entry name" value="PROTEIN DETOXIFICATION 44, CHLOROPLASTIC-RELATED"/>
    <property type="match status" value="1"/>
</dbReference>
<feature type="transmembrane region" description="Helical" evidence="6">
    <location>
        <begin position="192"/>
        <end position="212"/>
    </location>
</feature>
<proteinExistence type="inferred from homology"/>
<dbReference type="InterPro" id="IPR002528">
    <property type="entry name" value="MATE_fam"/>
</dbReference>
<sequence>MAWVTLYIDVAFVNFFIYACQSFAMTLSENTPSLSASLLKTWHLAWPVILANLSLPLLGLADAAILGHLESSLYLAGVTVGTSVMAYVFWGFNFLGMGLSGFTSQALGAEKHLQVIHQLMRYAIVAAVLIFVLLVFHRFYINAGLHVISPEADVFDQAELYLKVRMIGVPAIVFNSMLLGFFIGLQNTRISLYTLSVTQILNIGFNFLFVYGLGYKTAGIAIGTVISEYLGLILILYHLRRTLRELNTEVTEPMPFVFQLKDFLPIFHVSSHLFVRTFVLLSAFIWFNRIAANFGELTLATNGVLLTFFTLIAHFLDGTAAAAEAQTGHAYGQKNQQQLTQVWRASALLNGGFMLLLALLFVIFGLQIFDLLTNQQDLIAKAREVMPWVALLPVTGGIAFWLDGVFIGARRSKDLRNSVLAAFLTFCLSSLYFADNNVDLWICFNAFFAVRSIWLLNVFFRKML</sequence>
<evidence type="ECO:0000256" key="3">
    <source>
        <dbReference type="ARBA" id="ARBA00022692"/>
    </source>
</evidence>
<keyword evidence="8" id="KW-1185">Reference proteome</keyword>
<evidence type="ECO:0000313" key="8">
    <source>
        <dbReference type="Proteomes" id="UP000295793"/>
    </source>
</evidence>
<keyword evidence="3 6" id="KW-0812">Transmembrane</keyword>
<dbReference type="EMBL" id="SLZR01000001">
    <property type="protein sequence ID" value="TCS43840.1"/>
    <property type="molecule type" value="Genomic_DNA"/>
</dbReference>
<comment type="caution">
    <text evidence="7">The sequence shown here is derived from an EMBL/GenBank/DDBJ whole genome shotgun (WGS) entry which is preliminary data.</text>
</comment>
<accession>A0A4R3IB65</accession>
<evidence type="ECO:0000256" key="5">
    <source>
        <dbReference type="ARBA" id="ARBA00023136"/>
    </source>
</evidence>
<evidence type="ECO:0000313" key="7">
    <source>
        <dbReference type="EMBL" id="TCS43840.1"/>
    </source>
</evidence>
<name>A0A4R3IB65_9GAMM</name>
<feature type="transmembrane region" description="Helical" evidence="6">
    <location>
        <begin position="299"/>
        <end position="316"/>
    </location>
</feature>
<dbReference type="InterPro" id="IPR044644">
    <property type="entry name" value="DinF-like"/>
</dbReference>
<evidence type="ECO:0000256" key="6">
    <source>
        <dbReference type="SAM" id="Phobius"/>
    </source>
</evidence>
<dbReference type="GO" id="GO:0042910">
    <property type="term" value="F:xenobiotic transmembrane transporter activity"/>
    <property type="evidence" value="ECO:0007669"/>
    <property type="project" value="InterPro"/>
</dbReference>
<feature type="transmembrane region" description="Helical" evidence="6">
    <location>
        <begin position="440"/>
        <end position="460"/>
    </location>
</feature>
<evidence type="ECO:0000256" key="1">
    <source>
        <dbReference type="ARBA" id="ARBA00004141"/>
    </source>
</evidence>
<feature type="transmembrane region" description="Helical" evidence="6">
    <location>
        <begin position="73"/>
        <end position="99"/>
    </location>
</feature>
<dbReference type="OrthoDB" id="9789527at2"/>
<dbReference type="CDD" id="cd13136">
    <property type="entry name" value="MATE_DinF_like"/>
    <property type="match status" value="1"/>
</dbReference>
<dbReference type="GO" id="GO:0005886">
    <property type="term" value="C:plasma membrane"/>
    <property type="evidence" value="ECO:0007669"/>
    <property type="project" value="TreeGrafter"/>
</dbReference>
<dbReference type="RefSeq" id="WP_132698937.1">
    <property type="nucleotide sequence ID" value="NZ_SLZR01000001.1"/>
</dbReference>
<feature type="transmembrane region" description="Helical" evidence="6">
    <location>
        <begin position="119"/>
        <end position="140"/>
    </location>
</feature>
<dbReference type="GO" id="GO:0015297">
    <property type="term" value="F:antiporter activity"/>
    <property type="evidence" value="ECO:0007669"/>
    <property type="project" value="InterPro"/>
</dbReference>
<feature type="transmembrane region" description="Helical" evidence="6">
    <location>
        <begin position="388"/>
        <end position="408"/>
    </location>
</feature>
<feature type="transmembrane region" description="Helical" evidence="6">
    <location>
        <begin position="347"/>
        <end position="368"/>
    </location>
</feature>
<feature type="transmembrane region" description="Helical" evidence="6">
    <location>
        <begin position="263"/>
        <end position="287"/>
    </location>
</feature>
<evidence type="ECO:0000256" key="2">
    <source>
        <dbReference type="ARBA" id="ARBA00010199"/>
    </source>
</evidence>
<organism evidence="7 8">
    <name type="scientific">Reinekea marinisedimentorum</name>
    <dbReference type="NCBI Taxonomy" id="230495"/>
    <lineage>
        <taxon>Bacteria</taxon>
        <taxon>Pseudomonadati</taxon>
        <taxon>Pseudomonadota</taxon>
        <taxon>Gammaproteobacteria</taxon>
        <taxon>Oceanospirillales</taxon>
        <taxon>Saccharospirillaceae</taxon>
        <taxon>Reinekea</taxon>
    </lineage>
</organism>
<feature type="transmembrane region" description="Helical" evidence="6">
    <location>
        <begin position="218"/>
        <end position="237"/>
    </location>
</feature>
<dbReference type="AlphaFoldDB" id="A0A4R3IB65"/>
<dbReference type="Pfam" id="PF01554">
    <property type="entry name" value="MatE"/>
    <property type="match status" value="2"/>
</dbReference>
<gene>
    <name evidence="7" type="ORF">BCF53_101183</name>
</gene>
<feature type="transmembrane region" description="Helical" evidence="6">
    <location>
        <begin position="160"/>
        <end position="185"/>
    </location>
</feature>
<feature type="transmembrane region" description="Helical" evidence="6">
    <location>
        <begin position="6"/>
        <end position="24"/>
    </location>
</feature>
<dbReference type="NCBIfam" id="TIGR00797">
    <property type="entry name" value="matE"/>
    <property type="match status" value="1"/>
</dbReference>
<feature type="transmembrane region" description="Helical" evidence="6">
    <location>
        <begin position="415"/>
        <end position="434"/>
    </location>
</feature>
<dbReference type="PANTHER" id="PTHR42893:SF46">
    <property type="entry name" value="PROTEIN DETOXIFICATION 44, CHLOROPLASTIC"/>
    <property type="match status" value="1"/>
</dbReference>
<comment type="subcellular location">
    <subcellularLocation>
        <location evidence="1">Membrane</location>
        <topology evidence="1">Multi-pass membrane protein</topology>
    </subcellularLocation>
</comment>
<evidence type="ECO:0000256" key="4">
    <source>
        <dbReference type="ARBA" id="ARBA00022989"/>
    </source>
</evidence>
<keyword evidence="4 6" id="KW-1133">Transmembrane helix</keyword>
<keyword evidence="5 6" id="KW-0472">Membrane</keyword>
<feature type="transmembrane region" description="Helical" evidence="6">
    <location>
        <begin position="44"/>
        <end position="67"/>
    </location>
</feature>
<reference evidence="7 8" key="1">
    <citation type="submission" date="2019-03" db="EMBL/GenBank/DDBJ databases">
        <title>Genomic Encyclopedia of Archaeal and Bacterial Type Strains, Phase II (KMG-II): from individual species to whole genera.</title>
        <authorList>
            <person name="Goeker M."/>
        </authorList>
    </citation>
    <scope>NUCLEOTIDE SEQUENCE [LARGE SCALE GENOMIC DNA]</scope>
    <source>
        <strain evidence="7 8">DSM 15388</strain>
    </source>
</reference>
<protein>
    <submittedName>
        <fullName evidence="7">MATE family multidrug resistance protein</fullName>
    </submittedName>
</protein>
<dbReference type="Proteomes" id="UP000295793">
    <property type="component" value="Unassembled WGS sequence"/>
</dbReference>
<comment type="similarity">
    <text evidence="2">Belongs to the multi antimicrobial extrusion (MATE) (TC 2.A.66.1) family.</text>
</comment>